<sequence>MEIFLKLYSGLLPYLLCIPVGYFLKRKELVPKEYIHKPLLFVLIPLLLIDHVLETEMSNLIVLATMSFSLAFFVTFPAIWTFKKFGGLGKPLLISGFSFFNVLFFGIPTVKAIFDQDAVTTLICIYIGTGLFGYTIGYTMVAKSKFGTKKSIKEALKVPFIYAFLLAIGLKLFNYELPEFFTPVLDVLGVIVSAAGMTLLGMNITKINFKNLDLSYFSKILGVRTGSAILIAGVLLAAEYFLFDLLNSQERSVYSLIPLFPIAATLTVFASMLGSEEKDSALMIILSIIVSLVLVPAMAMFFQ</sequence>
<keyword evidence="2" id="KW-0472">Membrane</keyword>
<feature type="transmembrane region" description="Helical" evidence="2">
    <location>
        <begin position="255"/>
        <end position="274"/>
    </location>
</feature>
<proteinExistence type="predicted"/>
<accession>A0ABU3CGN3</accession>
<feature type="transmembrane region" description="Helical" evidence="2">
    <location>
        <begin position="120"/>
        <end position="142"/>
    </location>
</feature>
<evidence type="ECO:0000256" key="2">
    <source>
        <dbReference type="SAM" id="Phobius"/>
    </source>
</evidence>
<evidence type="ECO:0000313" key="3">
    <source>
        <dbReference type="EMBL" id="MDT0645516.1"/>
    </source>
</evidence>
<comment type="caution">
    <text evidence="3">The sequence shown here is derived from an EMBL/GenBank/DDBJ whole genome shotgun (WGS) entry which is preliminary data.</text>
</comment>
<feature type="transmembrane region" description="Helical" evidence="2">
    <location>
        <begin position="59"/>
        <end position="80"/>
    </location>
</feature>
<feature type="transmembrane region" description="Helical" evidence="2">
    <location>
        <begin position="92"/>
        <end position="114"/>
    </location>
</feature>
<organism evidence="3 4">
    <name type="scientific">Autumnicola lenta</name>
    <dbReference type="NCBI Taxonomy" id="3075593"/>
    <lineage>
        <taxon>Bacteria</taxon>
        <taxon>Pseudomonadati</taxon>
        <taxon>Bacteroidota</taxon>
        <taxon>Flavobacteriia</taxon>
        <taxon>Flavobacteriales</taxon>
        <taxon>Flavobacteriaceae</taxon>
        <taxon>Autumnicola</taxon>
    </lineage>
</organism>
<dbReference type="Proteomes" id="UP001245285">
    <property type="component" value="Unassembled WGS sequence"/>
</dbReference>
<gene>
    <name evidence="3" type="ORF">RM545_02335</name>
</gene>
<dbReference type="PANTHER" id="PTHR36838">
    <property type="entry name" value="AUXIN EFFLUX CARRIER FAMILY PROTEIN"/>
    <property type="match status" value="1"/>
</dbReference>
<evidence type="ECO:0000313" key="4">
    <source>
        <dbReference type="Proteomes" id="UP001245285"/>
    </source>
</evidence>
<keyword evidence="1" id="KW-0813">Transport</keyword>
<keyword evidence="2" id="KW-1133">Transmembrane helix</keyword>
<protein>
    <submittedName>
        <fullName evidence="3">Uncharacterized protein</fullName>
    </submittedName>
</protein>
<name>A0ABU3CGN3_9FLAO</name>
<dbReference type="EMBL" id="JAVRHO010000002">
    <property type="protein sequence ID" value="MDT0645516.1"/>
    <property type="molecule type" value="Genomic_DNA"/>
</dbReference>
<reference evidence="3 4" key="1">
    <citation type="submission" date="2023-09" db="EMBL/GenBank/DDBJ databases">
        <authorList>
            <person name="Rey-Velasco X."/>
        </authorList>
    </citation>
    <scope>NUCLEOTIDE SEQUENCE [LARGE SCALE GENOMIC DNA]</scope>
    <source>
        <strain evidence="3 4">F260</strain>
    </source>
</reference>
<feature type="transmembrane region" description="Helical" evidence="2">
    <location>
        <begin position="180"/>
        <end position="200"/>
    </location>
</feature>
<keyword evidence="4" id="KW-1185">Reference proteome</keyword>
<feature type="transmembrane region" description="Helical" evidence="2">
    <location>
        <begin position="221"/>
        <end position="243"/>
    </location>
</feature>
<feature type="transmembrane region" description="Helical" evidence="2">
    <location>
        <begin position="36"/>
        <end position="53"/>
    </location>
</feature>
<feature type="transmembrane region" description="Helical" evidence="2">
    <location>
        <begin position="6"/>
        <end position="24"/>
    </location>
</feature>
<feature type="transmembrane region" description="Helical" evidence="2">
    <location>
        <begin position="281"/>
        <end position="302"/>
    </location>
</feature>
<dbReference type="PANTHER" id="PTHR36838:SF3">
    <property type="entry name" value="TRANSPORTER AUXIN EFFLUX CARRIER EC FAMILY"/>
    <property type="match status" value="1"/>
</dbReference>
<keyword evidence="2" id="KW-0812">Transmembrane</keyword>
<dbReference type="RefSeq" id="WP_311493695.1">
    <property type="nucleotide sequence ID" value="NZ_JAVRHO010000002.1"/>
</dbReference>
<evidence type="ECO:0000256" key="1">
    <source>
        <dbReference type="ARBA" id="ARBA00022448"/>
    </source>
</evidence>